<dbReference type="Pfam" id="PF07690">
    <property type="entry name" value="MFS_1"/>
    <property type="match status" value="1"/>
</dbReference>
<feature type="transmembrane region" description="Helical" evidence="5">
    <location>
        <begin position="428"/>
        <end position="447"/>
    </location>
</feature>
<evidence type="ECO:0000313" key="7">
    <source>
        <dbReference type="EMBL" id="KAB2379259.1"/>
    </source>
</evidence>
<dbReference type="InterPro" id="IPR036259">
    <property type="entry name" value="MFS_trans_sf"/>
</dbReference>
<feature type="transmembrane region" description="Helical" evidence="5">
    <location>
        <begin position="288"/>
        <end position="313"/>
    </location>
</feature>
<dbReference type="PROSITE" id="PS50850">
    <property type="entry name" value="MFS"/>
    <property type="match status" value="1"/>
</dbReference>
<feature type="transmembrane region" description="Helical" evidence="5">
    <location>
        <begin position="353"/>
        <end position="372"/>
    </location>
</feature>
<feature type="transmembrane region" description="Helical" evidence="5">
    <location>
        <begin position="94"/>
        <end position="119"/>
    </location>
</feature>
<comment type="subcellular location">
    <subcellularLocation>
        <location evidence="1">Cell membrane</location>
        <topology evidence="1">Multi-pass membrane protein</topology>
    </subcellularLocation>
</comment>
<feature type="transmembrane region" description="Helical" evidence="5">
    <location>
        <begin position="28"/>
        <end position="50"/>
    </location>
</feature>
<feature type="domain" description="Major facilitator superfamily (MFS) profile" evidence="6">
    <location>
        <begin position="28"/>
        <end position="480"/>
    </location>
</feature>
<proteinExistence type="predicted"/>
<evidence type="ECO:0000256" key="2">
    <source>
        <dbReference type="ARBA" id="ARBA00022692"/>
    </source>
</evidence>
<keyword evidence="4 5" id="KW-0472">Membrane</keyword>
<keyword evidence="3 5" id="KW-1133">Transmembrane helix</keyword>
<evidence type="ECO:0000256" key="1">
    <source>
        <dbReference type="ARBA" id="ARBA00004651"/>
    </source>
</evidence>
<accession>A0A6L3VWB6</accession>
<feature type="transmembrane region" description="Helical" evidence="5">
    <location>
        <begin position="156"/>
        <end position="178"/>
    </location>
</feature>
<dbReference type="Gene3D" id="1.20.1720.10">
    <property type="entry name" value="Multidrug resistance protein D"/>
    <property type="match status" value="1"/>
</dbReference>
<evidence type="ECO:0000256" key="3">
    <source>
        <dbReference type="ARBA" id="ARBA00022989"/>
    </source>
</evidence>
<dbReference type="EMBL" id="WBMR01000060">
    <property type="protein sequence ID" value="KAB2379259.1"/>
    <property type="molecule type" value="Genomic_DNA"/>
</dbReference>
<dbReference type="AlphaFoldDB" id="A0A6L3VWB6"/>
<gene>
    <name evidence="7" type="ORF">F9B16_21190</name>
</gene>
<dbReference type="GO" id="GO:0022857">
    <property type="term" value="F:transmembrane transporter activity"/>
    <property type="evidence" value="ECO:0007669"/>
    <property type="project" value="InterPro"/>
</dbReference>
<protein>
    <submittedName>
        <fullName evidence="7">MFS transporter</fullName>
    </submittedName>
</protein>
<evidence type="ECO:0000256" key="4">
    <source>
        <dbReference type="ARBA" id="ARBA00023136"/>
    </source>
</evidence>
<dbReference type="RefSeq" id="WP_151541846.1">
    <property type="nucleotide sequence ID" value="NZ_WBMR01000060.1"/>
</dbReference>
<keyword evidence="8" id="KW-1185">Reference proteome</keyword>
<feature type="transmembrane region" description="Helical" evidence="5">
    <location>
        <begin position="125"/>
        <end position="144"/>
    </location>
</feature>
<dbReference type="PRINTS" id="PR01036">
    <property type="entry name" value="TCRTETB"/>
</dbReference>
<dbReference type="PANTHER" id="PTHR42718:SF39">
    <property type="entry name" value="ACTINORHODIN TRANSPORTER-RELATED"/>
    <property type="match status" value="1"/>
</dbReference>
<dbReference type="Proteomes" id="UP000483004">
    <property type="component" value="Unassembled WGS sequence"/>
</dbReference>
<sequence>MCSARCDGGDLVQAAAPAPEADPRRWRAFAVCLMAGFMTLLDVSVVNVALPSVQAGLRTSPAQLSWVVAGYTLAFGLALVPAGRLGDGFGRRRVFLLGLAAFTLVSAVCGLSASGGWLVGARLGQGAAGGLLTPQIIGLMQQLFRGRERGTAAGFYGSMVAAATAVGPLIGGSLIQIAGSAGGWRWVFFVNLPIGVVTFALGVRLLPRDRGRERGARLDLVGVVLLGAGITAVILPLIQAEGAGRSVPWTRVGLGVVLLACFVAWERDYGRRKGTPLVDLHLLHHRPYAIGAIIGVVYFAGYTGLVFVLSLYFQQGLGYSALAAGAAGAPFSIGSSASAALSGRVTYRFGRPLVVAGTLTVVLALTAVGLLIRLDGGTWTWAVLAGPLLIAGVGSGMVIGPNLTLALQHVPPAQGGTTAAVLQTGQRLGSAFGLAVVASTFLGALATSHRDFSLAAGRGVFASVALVGAALLAAVADVLGSTHRH</sequence>
<dbReference type="CDD" id="cd17321">
    <property type="entry name" value="MFS_MMR_MDR_like"/>
    <property type="match status" value="1"/>
</dbReference>
<feature type="transmembrane region" description="Helical" evidence="5">
    <location>
        <begin position="62"/>
        <end position="82"/>
    </location>
</feature>
<feature type="transmembrane region" description="Helical" evidence="5">
    <location>
        <begin position="249"/>
        <end position="267"/>
    </location>
</feature>
<evidence type="ECO:0000256" key="5">
    <source>
        <dbReference type="SAM" id="Phobius"/>
    </source>
</evidence>
<feature type="transmembrane region" description="Helical" evidence="5">
    <location>
        <begin position="459"/>
        <end position="479"/>
    </location>
</feature>
<dbReference type="PANTHER" id="PTHR42718">
    <property type="entry name" value="MAJOR FACILITATOR SUPERFAMILY MULTIDRUG TRANSPORTER MFSC"/>
    <property type="match status" value="1"/>
</dbReference>
<evidence type="ECO:0000259" key="6">
    <source>
        <dbReference type="PROSITE" id="PS50850"/>
    </source>
</evidence>
<name>A0A6L3VWB6_9ACTN</name>
<comment type="caution">
    <text evidence="7">The sequence shown here is derived from an EMBL/GenBank/DDBJ whole genome shotgun (WGS) entry which is preliminary data.</text>
</comment>
<dbReference type="GO" id="GO:0005886">
    <property type="term" value="C:plasma membrane"/>
    <property type="evidence" value="ECO:0007669"/>
    <property type="project" value="UniProtKB-SubCell"/>
</dbReference>
<dbReference type="OrthoDB" id="783189at2"/>
<feature type="transmembrane region" description="Helical" evidence="5">
    <location>
        <begin position="184"/>
        <end position="206"/>
    </location>
</feature>
<dbReference type="Gene3D" id="1.20.1250.20">
    <property type="entry name" value="MFS general substrate transporter like domains"/>
    <property type="match status" value="1"/>
</dbReference>
<keyword evidence="2 5" id="KW-0812">Transmembrane</keyword>
<dbReference type="SUPFAM" id="SSF103473">
    <property type="entry name" value="MFS general substrate transporter"/>
    <property type="match status" value="1"/>
</dbReference>
<feature type="transmembrane region" description="Helical" evidence="5">
    <location>
        <begin position="319"/>
        <end position="341"/>
    </location>
</feature>
<reference evidence="7 8" key="1">
    <citation type="submission" date="2019-09" db="EMBL/GenBank/DDBJ databases">
        <title>Actinomadura physcomitrii sp. nov., a novel actinomycete isolated from moss [Physcomitrium sphaericum (Ludw) Fuernr].</title>
        <authorList>
            <person name="Liu C."/>
            <person name="Zhuang X."/>
        </authorList>
    </citation>
    <scope>NUCLEOTIDE SEQUENCE [LARGE SCALE GENOMIC DNA]</scope>
    <source>
        <strain evidence="7 8">CYP1-1B</strain>
    </source>
</reference>
<feature type="transmembrane region" description="Helical" evidence="5">
    <location>
        <begin position="378"/>
        <end position="407"/>
    </location>
</feature>
<dbReference type="InterPro" id="IPR020846">
    <property type="entry name" value="MFS_dom"/>
</dbReference>
<dbReference type="InterPro" id="IPR011701">
    <property type="entry name" value="MFS"/>
</dbReference>
<evidence type="ECO:0000313" key="8">
    <source>
        <dbReference type="Proteomes" id="UP000483004"/>
    </source>
</evidence>
<organism evidence="7 8">
    <name type="scientific">Actinomadura montaniterrae</name>
    <dbReference type="NCBI Taxonomy" id="1803903"/>
    <lineage>
        <taxon>Bacteria</taxon>
        <taxon>Bacillati</taxon>
        <taxon>Actinomycetota</taxon>
        <taxon>Actinomycetes</taxon>
        <taxon>Streptosporangiales</taxon>
        <taxon>Thermomonosporaceae</taxon>
        <taxon>Actinomadura</taxon>
    </lineage>
</organism>
<feature type="transmembrane region" description="Helical" evidence="5">
    <location>
        <begin position="218"/>
        <end position="237"/>
    </location>
</feature>